<evidence type="ECO:0000313" key="3">
    <source>
        <dbReference type="Proteomes" id="UP000053286"/>
    </source>
</evidence>
<organism evidence="2 3">
    <name type="scientific">Aptenodytes forsteri</name>
    <name type="common">Emperor penguin</name>
    <dbReference type="NCBI Taxonomy" id="9233"/>
    <lineage>
        <taxon>Eukaryota</taxon>
        <taxon>Metazoa</taxon>
        <taxon>Chordata</taxon>
        <taxon>Craniata</taxon>
        <taxon>Vertebrata</taxon>
        <taxon>Euteleostomi</taxon>
        <taxon>Archelosauria</taxon>
        <taxon>Archosauria</taxon>
        <taxon>Dinosauria</taxon>
        <taxon>Saurischia</taxon>
        <taxon>Theropoda</taxon>
        <taxon>Coelurosauria</taxon>
        <taxon>Aves</taxon>
        <taxon>Neognathae</taxon>
        <taxon>Neoaves</taxon>
        <taxon>Aequornithes</taxon>
        <taxon>Sphenisciformes</taxon>
        <taxon>Spheniscidae</taxon>
        <taxon>Aptenodytes</taxon>
    </lineage>
</organism>
<dbReference type="AlphaFoldDB" id="A0A087QMU5"/>
<protein>
    <submittedName>
        <fullName evidence="2">Uncharacterized protein</fullName>
    </submittedName>
</protein>
<feature type="region of interest" description="Disordered" evidence="1">
    <location>
        <begin position="75"/>
        <end position="142"/>
    </location>
</feature>
<accession>A0A087QMU5</accession>
<feature type="non-terminal residue" evidence="2">
    <location>
        <position position="142"/>
    </location>
</feature>
<keyword evidence="3" id="KW-1185">Reference proteome</keyword>
<dbReference type="Proteomes" id="UP000053286">
    <property type="component" value="Unassembled WGS sequence"/>
</dbReference>
<dbReference type="EMBL" id="KL225745">
    <property type="protein sequence ID" value="KFM02549.1"/>
    <property type="molecule type" value="Genomic_DNA"/>
</dbReference>
<feature type="region of interest" description="Disordered" evidence="1">
    <location>
        <begin position="1"/>
        <end position="28"/>
    </location>
</feature>
<proteinExistence type="predicted"/>
<gene>
    <name evidence="2" type="ORF">AS27_09474</name>
</gene>
<reference evidence="2 3" key="1">
    <citation type="submission" date="2014-04" db="EMBL/GenBank/DDBJ databases">
        <title>Genome evolution of avian class.</title>
        <authorList>
            <person name="Zhang G."/>
            <person name="Li C."/>
        </authorList>
    </citation>
    <scope>NUCLEOTIDE SEQUENCE [LARGE SCALE GENOMIC DNA]</scope>
    <source>
        <strain evidence="2">BGI_AS27</strain>
    </source>
</reference>
<evidence type="ECO:0000256" key="1">
    <source>
        <dbReference type="SAM" id="MobiDB-lite"/>
    </source>
</evidence>
<feature type="non-terminal residue" evidence="2">
    <location>
        <position position="1"/>
    </location>
</feature>
<name>A0A087QMU5_APTFO</name>
<sequence>PPATPLHKVDNENRAGRPHSQPQHEVECHHHPRCLSQLFWHDLGAVDDDQCPQVAVAQPQQCREDHRVDILVEDHHPDVSPRLVVAEDEEREEDGPEEDEGGQQLALGAGCLDPGSDLPPTPVSEVVQEETGEWRKVLGAPQ</sequence>
<feature type="compositionally biased region" description="Acidic residues" evidence="1">
    <location>
        <begin position="86"/>
        <end position="101"/>
    </location>
</feature>
<evidence type="ECO:0000313" key="2">
    <source>
        <dbReference type="EMBL" id="KFM02549.1"/>
    </source>
</evidence>